<keyword evidence="3" id="KW-0444">Lipid biosynthesis</keyword>
<dbReference type="Gene3D" id="3.30.870.10">
    <property type="entry name" value="Endonuclease Chain A"/>
    <property type="match status" value="2"/>
</dbReference>
<name>A0ABS1CN23_9GAMM</name>
<feature type="transmembrane region" description="Helical" evidence="13">
    <location>
        <begin position="27"/>
        <end position="49"/>
    </location>
</feature>
<evidence type="ECO:0000256" key="7">
    <source>
        <dbReference type="ARBA" id="ARBA00022989"/>
    </source>
</evidence>
<gene>
    <name evidence="15" type="primary">cls</name>
    <name evidence="15" type="ORF">CKO31_21705</name>
</gene>
<accession>A0ABS1CN23</accession>
<keyword evidence="9 13" id="KW-0472">Membrane</keyword>
<dbReference type="InterPro" id="IPR022924">
    <property type="entry name" value="Cardiolipin_synthase"/>
</dbReference>
<keyword evidence="4" id="KW-0808">Transferase</keyword>
<dbReference type="InterPro" id="IPR001736">
    <property type="entry name" value="PLipase_D/transphosphatidylase"/>
</dbReference>
<dbReference type="PROSITE" id="PS50035">
    <property type="entry name" value="PLD"/>
    <property type="match status" value="2"/>
</dbReference>
<feature type="transmembrane region" description="Helical" evidence="13">
    <location>
        <begin position="61"/>
        <end position="79"/>
    </location>
</feature>
<evidence type="ECO:0000313" key="15">
    <source>
        <dbReference type="EMBL" id="MBK1633321.1"/>
    </source>
</evidence>
<feature type="domain" description="PLD phosphodiesterase" evidence="14">
    <location>
        <begin position="422"/>
        <end position="449"/>
    </location>
</feature>
<dbReference type="InterPro" id="IPR025202">
    <property type="entry name" value="PLD-like_dom"/>
</dbReference>
<keyword evidence="2" id="KW-1003">Cell membrane</keyword>
<feature type="domain" description="PLD phosphodiesterase" evidence="14">
    <location>
        <begin position="242"/>
        <end position="269"/>
    </location>
</feature>
<dbReference type="EC" id="2.7.8.-" evidence="12"/>
<keyword evidence="10" id="KW-0594">Phospholipid biosynthesis</keyword>
<evidence type="ECO:0000313" key="16">
    <source>
        <dbReference type="Proteomes" id="UP000748752"/>
    </source>
</evidence>
<reference evidence="15 16" key="1">
    <citation type="journal article" date="2020" name="Microorganisms">
        <title>Osmotic Adaptation and Compatible Solute Biosynthesis of Phototrophic Bacteria as Revealed from Genome Analyses.</title>
        <authorList>
            <person name="Imhoff J.F."/>
            <person name="Rahn T."/>
            <person name="Kunzel S."/>
            <person name="Keller A."/>
            <person name="Neulinger S.C."/>
        </authorList>
    </citation>
    <scope>NUCLEOTIDE SEQUENCE [LARGE SCALE GENOMIC DNA]</scope>
    <source>
        <strain evidence="15 16">DSM 6210</strain>
    </source>
</reference>
<dbReference type="NCBIfam" id="TIGR04265">
    <property type="entry name" value="bac_cardiolipin"/>
    <property type="match status" value="1"/>
</dbReference>
<sequence length="509" mass="56526">MGDNTRPGLVECRLPTRGKAVADHSGLIATLLLLLHFTLQLSVLARVLLRPHREPASRMAWVVVVIAVPLVGIIAYLLFGEVNIGQRRADRLRHAQAQLPTLRLDPERAPAGIRPVIPERHRHLFRVGESISGFAPIGGNRAELMADSNAAIDAMVADIDRAQDHVHVLFYIWLPDNNGRRVADALIRAAGRGITCRAMADDLGSRAMIRSEHWRRMAAGGVHLARALPIGNPLVRVLTGRIDLRNHRKIVVIDDWITYCGSQNCADPEFRVKAKYAPWVDAMMRFEGPIARQNQHLFAGDWLPHVDDSIDALLRRPLPQPDPAAIPGLPAQVVGTGPTVRWSAMPQMFEELIYSARRELVVTTPYYVPDESMQAALCASAHRGVNTRVVFPARNDSWVVAAASRSYYAELLEAGVQILEYPDGLLHTKSLTVDGAVTLIGSANMDRRSFELNYENNILFHDPGLTADVRRRQDSYIAASRIVTAAEVASWSRRRRLWNNIIAMLGPVL</sequence>
<dbReference type="Proteomes" id="UP000748752">
    <property type="component" value="Unassembled WGS sequence"/>
</dbReference>
<proteinExistence type="predicted"/>
<dbReference type="SMART" id="SM00155">
    <property type="entry name" value="PLDc"/>
    <property type="match status" value="2"/>
</dbReference>
<evidence type="ECO:0000256" key="1">
    <source>
        <dbReference type="ARBA" id="ARBA00004651"/>
    </source>
</evidence>
<evidence type="ECO:0000256" key="12">
    <source>
        <dbReference type="NCBIfam" id="TIGR04265"/>
    </source>
</evidence>
<evidence type="ECO:0000256" key="3">
    <source>
        <dbReference type="ARBA" id="ARBA00022516"/>
    </source>
</evidence>
<dbReference type="RefSeq" id="WP_200241623.1">
    <property type="nucleotide sequence ID" value="NZ_NRRV01000078.1"/>
</dbReference>
<dbReference type="SUPFAM" id="SSF56024">
    <property type="entry name" value="Phospholipase D/nuclease"/>
    <property type="match status" value="2"/>
</dbReference>
<dbReference type="Pfam" id="PF13396">
    <property type="entry name" value="PLDc_N"/>
    <property type="match status" value="1"/>
</dbReference>
<comment type="caution">
    <text evidence="15">The sequence shown here is derived from an EMBL/GenBank/DDBJ whole genome shotgun (WGS) entry which is preliminary data.</text>
</comment>
<keyword evidence="6" id="KW-0677">Repeat</keyword>
<evidence type="ECO:0000256" key="8">
    <source>
        <dbReference type="ARBA" id="ARBA00023098"/>
    </source>
</evidence>
<dbReference type="InterPro" id="IPR027379">
    <property type="entry name" value="CLS_N"/>
</dbReference>
<dbReference type="EMBL" id="NRRV01000078">
    <property type="protein sequence ID" value="MBK1633321.1"/>
    <property type="molecule type" value="Genomic_DNA"/>
</dbReference>
<dbReference type="PANTHER" id="PTHR21248:SF22">
    <property type="entry name" value="PHOSPHOLIPASE D"/>
    <property type="match status" value="1"/>
</dbReference>
<keyword evidence="16" id="KW-1185">Reference proteome</keyword>
<evidence type="ECO:0000256" key="4">
    <source>
        <dbReference type="ARBA" id="ARBA00022679"/>
    </source>
</evidence>
<dbReference type="CDD" id="cd09152">
    <property type="entry name" value="PLDc_EcCLS_like_1"/>
    <property type="match status" value="1"/>
</dbReference>
<dbReference type="Pfam" id="PF13091">
    <property type="entry name" value="PLDc_2"/>
    <property type="match status" value="2"/>
</dbReference>
<organism evidence="15 16">
    <name type="scientific">Thiohalocapsa halophila</name>
    <dbReference type="NCBI Taxonomy" id="69359"/>
    <lineage>
        <taxon>Bacteria</taxon>
        <taxon>Pseudomonadati</taxon>
        <taxon>Pseudomonadota</taxon>
        <taxon>Gammaproteobacteria</taxon>
        <taxon>Chromatiales</taxon>
        <taxon>Chromatiaceae</taxon>
        <taxon>Thiohalocapsa</taxon>
    </lineage>
</organism>
<evidence type="ECO:0000256" key="11">
    <source>
        <dbReference type="ARBA" id="ARBA00023264"/>
    </source>
</evidence>
<keyword evidence="5 13" id="KW-0812">Transmembrane</keyword>
<evidence type="ECO:0000256" key="6">
    <source>
        <dbReference type="ARBA" id="ARBA00022737"/>
    </source>
</evidence>
<evidence type="ECO:0000256" key="9">
    <source>
        <dbReference type="ARBA" id="ARBA00023136"/>
    </source>
</evidence>
<dbReference type="PANTHER" id="PTHR21248">
    <property type="entry name" value="CARDIOLIPIN SYNTHASE"/>
    <property type="match status" value="1"/>
</dbReference>
<evidence type="ECO:0000256" key="5">
    <source>
        <dbReference type="ARBA" id="ARBA00022692"/>
    </source>
</evidence>
<protein>
    <recommendedName>
        <fullName evidence="12">Cardiolipin synthase</fullName>
        <ecNumber evidence="12">2.7.8.-</ecNumber>
    </recommendedName>
</protein>
<dbReference type="CDD" id="cd09158">
    <property type="entry name" value="PLDc_EcCLS_like_2"/>
    <property type="match status" value="1"/>
</dbReference>
<evidence type="ECO:0000256" key="10">
    <source>
        <dbReference type="ARBA" id="ARBA00023209"/>
    </source>
</evidence>
<evidence type="ECO:0000256" key="13">
    <source>
        <dbReference type="SAM" id="Phobius"/>
    </source>
</evidence>
<keyword evidence="8" id="KW-0443">Lipid metabolism</keyword>
<comment type="subcellular location">
    <subcellularLocation>
        <location evidence="1">Cell membrane</location>
        <topology evidence="1">Multi-pass membrane protein</topology>
    </subcellularLocation>
</comment>
<keyword evidence="7 13" id="KW-1133">Transmembrane helix</keyword>
<keyword evidence="11" id="KW-1208">Phospholipid metabolism</keyword>
<evidence type="ECO:0000256" key="2">
    <source>
        <dbReference type="ARBA" id="ARBA00022475"/>
    </source>
</evidence>
<evidence type="ECO:0000259" key="14">
    <source>
        <dbReference type="PROSITE" id="PS50035"/>
    </source>
</evidence>